<keyword evidence="1" id="KW-0472">Membrane</keyword>
<dbReference type="AlphaFoldDB" id="A0A9P9AB05"/>
<dbReference type="EMBL" id="JAGSXJ010000004">
    <property type="protein sequence ID" value="KAH6692188.1"/>
    <property type="molecule type" value="Genomic_DNA"/>
</dbReference>
<reference evidence="2" key="1">
    <citation type="journal article" date="2021" name="Nat. Commun.">
        <title>Genetic determinants of endophytism in the Arabidopsis root mycobiome.</title>
        <authorList>
            <person name="Mesny F."/>
            <person name="Miyauchi S."/>
            <person name="Thiergart T."/>
            <person name="Pickel B."/>
            <person name="Atanasova L."/>
            <person name="Karlsson M."/>
            <person name="Huettel B."/>
            <person name="Barry K.W."/>
            <person name="Haridas S."/>
            <person name="Chen C."/>
            <person name="Bauer D."/>
            <person name="Andreopoulos W."/>
            <person name="Pangilinan J."/>
            <person name="LaButti K."/>
            <person name="Riley R."/>
            <person name="Lipzen A."/>
            <person name="Clum A."/>
            <person name="Drula E."/>
            <person name="Henrissat B."/>
            <person name="Kohler A."/>
            <person name="Grigoriev I.V."/>
            <person name="Martin F.M."/>
            <person name="Hacquard S."/>
        </authorList>
    </citation>
    <scope>NUCLEOTIDE SEQUENCE</scope>
    <source>
        <strain evidence="2">MPI-SDFR-AT-0117</strain>
    </source>
</reference>
<evidence type="ECO:0000313" key="3">
    <source>
        <dbReference type="Proteomes" id="UP000770015"/>
    </source>
</evidence>
<keyword evidence="1" id="KW-1133">Transmembrane helix</keyword>
<evidence type="ECO:0000256" key="1">
    <source>
        <dbReference type="SAM" id="Phobius"/>
    </source>
</evidence>
<feature type="transmembrane region" description="Helical" evidence="1">
    <location>
        <begin position="167"/>
        <end position="187"/>
    </location>
</feature>
<organism evidence="2 3">
    <name type="scientific">Plectosphaerella plurivora</name>
    <dbReference type="NCBI Taxonomy" id="936078"/>
    <lineage>
        <taxon>Eukaryota</taxon>
        <taxon>Fungi</taxon>
        <taxon>Dikarya</taxon>
        <taxon>Ascomycota</taxon>
        <taxon>Pezizomycotina</taxon>
        <taxon>Sordariomycetes</taxon>
        <taxon>Hypocreomycetidae</taxon>
        <taxon>Glomerellales</taxon>
        <taxon>Plectosphaerellaceae</taxon>
        <taxon>Plectosphaerella</taxon>
    </lineage>
</organism>
<keyword evidence="3" id="KW-1185">Reference proteome</keyword>
<comment type="caution">
    <text evidence="2">The sequence shown here is derived from an EMBL/GenBank/DDBJ whole genome shotgun (WGS) entry which is preliminary data.</text>
</comment>
<name>A0A9P9AB05_9PEZI</name>
<gene>
    <name evidence="2" type="ORF">F5X68DRAFT_200429</name>
</gene>
<accession>A0A9P9AB05</accession>
<dbReference type="Proteomes" id="UP000770015">
    <property type="component" value="Unassembled WGS sequence"/>
</dbReference>
<keyword evidence="1" id="KW-0812">Transmembrane</keyword>
<evidence type="ECO:0000313" key="2">
    <source>
        <dbReference type="EMBL" id="KAH6692188.1"/>
    </source>
</evidence>
<protein>
    <submittedName>
        <fullName evidence="2">Uncharacterized protein</fullName>
    </submittedName>
</protein>
<proteinExistence type="predicted"/>
<sequence>MRPPLLIHGHNALLNHVQLVRKTNSSLFAQNLHDEPLAVPGESTGGPGVQPVMVDVDVEDWELAIIFLFLNFFLLLLLGCVNIIVLGLERVEEPRLLGSDRVDVRIGFELVIGKLHAMDLEVVGRAIPHLVPRPRPRVRAGSGARSCTRSRGSACLGPVVALKRPPLVVVLRVTFGLFLGVGGVVAATSNRCIGCGSLGLLERLRTTGSDPSGRRLRGRGVVKVVDGSRDEGRRDEDVPAGGISIPLRAGWLSTLRLDLALPELAIVGSMKSGSQLHRSISYAHRLDGSLHLGHLPHFTSNVVNLGEHLPPDDLVNAAVVIGRDALISGEAKLSDELLDEDWLKMEVAVLREKLEEDFVVCVGPAEAVVGVEFFDHCAEDDVVRGAGDGDHCDD</sequence>
<feature type="transmembrane region" description="Helical" evidence="1">
    <location>
        <begin position="63"/>
        <end position="88"/>
    </location>
</feature>